<dbReference type="AlphaFoldDB" id="A0A8T0FXU2"/>
<dbReference type="Pfam" id="PF00083">
    <property type="entry name" value="Sugar_tr"/>
    <property type="match status" value="1"/>
</dbReference>
<keyword evidence="4 5" id="KW-0472">Membrane</keyword>
<evidence type="ECO:0000256" key="3">
    <source>
        <dbReference type="ARBA" id="ARBA00022989"/>
    </source>
</evidence>
<feature type="transmembrane region" description="Helical" evidence="5">
    <location>
        <begin position="17"/>
        <end position="40"/>
    </location>
</feature>
<feature type="transmembrane region" description="Helical" evidence="5">
    <location>
        <begin position="383"/>
        <end position="406"/>
    </location>
</feature>
<feature type="transmembrane region" description="Helical" evidence="5">
    <location>
        <begin position="218"/>
        <end position="238"/>
    </location>
</feature>
<feature type="transmembrane region" description="Helical" evidence="5">
    <location>
        <begin position="358"/>
        <end position="377"/>
    </location>
</feature>
<protein>
    <submittedName>
        <fullName evidence="7">Organic cation transporter protein like</fullName>
    </submittedName>
</protein>
<gene>
    <name evidence="7" type="ORF">HNY73_000009</name>
</gene>
<keyword evidence="3 5" id="KW-1133">Transmembrane helix</keyword>
<feature type="transmembrane region" description="Helical" evidence="5">
    <location>
        <begin position="301"/>
        <end position="318"/>
    </location>
</feature>
<dbReference type="CDD" id="cd17317">
    <property type="entry name" value="MFS_SLC22"/>
    <property type="match status" value="1"/>
</dbReference>
<name>A0A8T0FXU2_ARGBR</name>
<feature type="transmembrane region" description="Helical" evidence="5">
    <location>
        <begin position="449"/>
        <end position="467"/>
    </location>
</feature>
<evidence type="ECO:0000256" key="1">
    <source>
        <dbReference type="ARBA" id="ARBA00004141"/>
    </source>
</evidence>
<evidence type="ECO:0000259" key="6">
    <source>
        <dbReference type="PROSITE" id="PS50850"/>
    </source>
</evidence>
<evidence type="ECO:0000313" key="7">
    <source>
        <dbReference type="EMBL" id="KAF8795516.1"/>
    </source>
</evidence>
<evidence type="ECO:0000256" key="4">
    <source>
        <dbReference type="ARBA" id="ARBA00023136"/>
    </source>
</evidence>
<keyword evidence="8" id="KW-1185">Reference proteome</keyword>
<reference evidence="7" key="1">
    <citation type="journal article" date="2020" name="bioRxiv">
        <title>Chromosome-level reference genome of the European wasp spider Argiope bruennichi: a resource for studies on range expansion and evolutionary adaptation.</title>
        <authorList>
            <person name="Sheffer M.M."/>
            <person name="Hoppe A."/>
            <person name="Krehenwinkel H."/>
            <person name="Uhl G."/>
            <person name="Kuss A.W."/>
            <person name="Jensen L."/>
            <person name="Jensen C."/>
            <person name="Gillespie R.G."/>
            <person name="Hoff K.J."/>
            <person name="Prost S."/>
        </authorList>
    </citation>
    <scope>NUCLEOTIDE SEQUENCE</scope>
</reference>
<dbReference type="SUPFAM" id="SSF103473">
    <property type="entry name" value="MFS general substrate transporter"/>
    <property type="match status" value="1"/>
</dbReference>
<dbReference type="InterPro" id="IPR005828">
    <property type="entry name" value="MFS_sugar_transport-like"/>
</dbReference>
<dbReference type="InterPro" id="IPR020846">
    <property type="entry name" value="MFS_dom"/>
</dbReference>
<keyword evidence="2 5" id="KW-0812">Transmembrane</keyword>
<dbReference type="Proteomes" id="UP000807504">
    <property type="component" value="Unassembled WGS sequence"/>
</dbReference>
<dbReference type="PANTHER" id="PTHR24064">
    <property type="entry name" value="SOLUTE CARRIER FAMILY 22 MEMBER"/>
    <property type="match status" value="1"/>
</dbReference>
<dbReference type="GO" id="GO:0016020">
    <property type="term" value="C:membrane"/>
    <property type="evidence" value="ECO:0007669"/>
    <property type="project" value="UniProtKB-SubCell"/>
</dbReference>
<comment type="subcellular location">
    <subcellularLocation>
        <location evidence="1">Membrane</location>
        <topology evidence="1">Multi-pass membrane protein</topology>
    </subcellularLocation>
</comment>
<feature type="domain" description="Major facilitator superfamily (MFS) profile" evidence="6">
    <location>
        <begin position="18"/>
        <end position="471"/>
    </location>
</feature>
<proteinExistence type="predicted"/>
<dbReference type="Gene3D" id="1.20.1250.20">
    <property type="entry name" value="MFS general substrate transporter like domains"/>
    <property type="match status" value="1"/>
</dbReference>
<organism evidence="7 8">
    <name type="scientific">Argiope bruennichi</name>
    <name type="common">Wasp spider</name>
    <name type="synonym">Aranea bruennichi</name>
    <dbReference type="NCBI Taxonomy" id="94029"/>
    <lineage>
        <taxon>Eukaryota</taxon>
        <taxon>Metazoa</taxon>
        <taxon>Ecdysozoa</taxon>
        <taxon>Arthropoda</taxon>
        <taxon>Chelicerata</taxon>
        <taxon>Arachnida</taxon>
        <taxon>Araneae</taxon>
        <taxon>Araneomorphae</taxon>
        <taxon>Entelegynae</taxon>
        <taxon>Araneoidea</taxon>
        <taxon>Araneidae</taxon>
        <taxon>Argiope</taxon>
    </lineage>
</organism>
<accession>A0A8T0FXU2</accession>
<dbReference type="PROSITE" id="PS50850">
    <property type="entry name" value="MFS"/>
    <property type="match status" value="1"/>
</dbReference>
<sequence length="488" mass="54555">MDFSEVVGSFGRWQLRVFLFFAFFNVVGMWQNFSIVFLAANVPFRCVQPPSPHNSTSSSFGDQCEVAAGNNSSTPCTQWEYDILQTSQTIVSEWDLVCDREWLVSLAKSSYMLGFLLSVVVFGQISDCIGRYPTILMCYVITCVSMLLSLLSNSFVMFAVLRFFHAFGRAGASTVGYVLIMEMVGPAHQAEVGIAVQLGWSVGFVTLVAVAWSFRHWFWLQLVISISFLPFALFFGIIPESPRWLLTQGKLAKLERLLRRASAINKREAKEDSRMPKKKDEMKKTATLLEVLKMPTMRIRTVYMIYIWFVNAFMYYALSYNTNDLAGSPYLNFFVAGFIEFPSYALVFWGIKKWGRRSTLLSCMMAGAVSSAALLFVPSNLPWLINTFAMVGKFCFTGSFGLLYLYTTEVFPTGVRNATLGSCSMCARVGSILAPFLRDLGKATHSIVPNMLCTVFALTSGALTLLLPETRGLDLPDTLQEGEDLGKS</sequence>
<reference evidence="7" key="2">
    <citation type="submission" date="2020-06" db="EMBL/GenBank/DDBJ databases">
        <authorList>
            <person name="Sheffer M."/>
        </authorList>
    </citation>
    <scope>NUCLEOTIDE SEQUENCE</scope>
</reference>
<evidence type="ECO:0000313" key="8">
    <source>
        <dbReference type="Proteomes" id="UP000807504"/>
    </source>
</evidence>
<dbReference type="GO" id="GO:0022857">
    <property type="term" value="F:transmembrane transporter activity"/>
    <property type="evidence" value="ECO:0007669"/>
    <property type="project" value="InterPro"/>
</dbReference>
<feature type="transmembrane region" description="Helical" evidence="5">
    <location>
        <begin position="102"/>
        <end position="122"/>
    </location>
</feature>
<feature type="transmembrane region" description="Helical" evidence="5">
    <location>
        <begin position="134"/>
        <end position="151"/>
    </location>
</feature>
<feature type="transmembrane region" description="Helical" evidence="5">
    <location>
        <begin position="192"/>
        <end position="212"/>
    </location>
</feature>
<comment type="caution">
    <text evidence="7">The sequence shown here is derived from an EMBL/GenBank/DDBJ whole genome shotgun (WGS) entry which is preliminary data.</text>
</comment>
<evidence type="ECO:0000256" key="2">
    <source>
        <dbReference type="ARBA" id="ARBA00022692"/>
    </source>
</evidence>
<evidence type="ECO:0000256" key="5">
    <source>
        <dbReference type="SAM" id="Phobius"/>
    </source>
</evidence>
<dbReference type="EMBL" id="JABXBU010000001">
    <property type="protein sequence ID" value="KAF8795516.1"/>
    <property type="molecule type" value="Genomic_DNA"/>
</dbReference>
<dbReference type="InterPro" id="IPR036259">
    <property type="entry name" value="MFS_trans_sf"/>
</dbReference>
<feature type="transmembrane region" description="Helical" evidence="5">
    <location>
        <begin position="330"/>
        <end position="351"/>
    </location>
</feature>